<dbReference type="InterPro" id="IPR002112">
    <property type="entry name" value="Leuzip_Jun"/>
</dbReference>
<feature type="region of interest" description="Disordered" evidence="4">
    <location>
        <begin position="116"/>
        <end position="166"/>
    </location>
</feature>
<dbReference type="InterPro" id="IPR004827">
    <property type="entry name" value="bZIP"/>
</dbReference>
<feature type="compositionally biased region" description="Polar residues" evidence="4">
    <location>
        <begin position="709"/>
        <end position="726"/>
    </location>
</feature>
<keyword evidence="1" id="KW-0805">Transcription regulation</keyword>
<dbReference type="InterPro" id="IPR004826">
    <property type="entry name" value="bZIP_Maf"/>
</dbReference>
<evidence type="ECO:0000313" key="6">
    <source>
        <dbReference type="EMBL" id="TPP63094.1"/>
    </source>
</evidence>
<dbReference type="Pfam" id="PF03131">
    <property type="entry name" value="bZIP_Maf"/>
    <property type="match status" value="1"/>
</dbReference>
<feature type="region of interest" description="Disordered" evidence="4">
    <location>
        <begin position="700"/>
        <end position="739"/>
    </location>
</feature>
<dbReference type="SUPFAM" id="SSF57959">
    <property type="entry name" value="Leucine zipper domain"/>
    <property type="match status" value="1"/>
</dbReference>
<dbReference type="PROSITE" id="PS00036">
    <property type="entry name" value="BZIP_BASIC"/>
    <property type="match status" value="1"/>
</dbReference>
<feature type="compositionally biased region" description="Basic residues" evidence="4">
    <location>
        <begin position="451"/>
        <end position="461"/>
    </location>
</feature>
<keyword evidence="7" id="KW-1185">Reference proteome</keyword>
<keyword evidence="3" id="KW-0804">Transcription</keyword>
<proteinExistence type="predicted"/>
<keyword evidence="2" id="KW-0238">DNA-binding</keyword>
<dbReference type="STRING" id="46835.A0A504YP29"/>
<dbReference type="Gene3D" id="1.20.5.170">
    <property type="match status" value="1"/>
</dbReference>
<sequence length="739" mass="78265">GRLPSADFDLTHNSSPSLGNTNTTWTTGLPTILSIASSLKDVYADRRLSDHVNPEHSHLNHPSDLSISLHTSSSPHSAHQSLFTLENRNSVNGCISPGQTSPAVLLRYAIPDSTAVESTSPIGSGTSYHNGTSNGNLGGGTLNSSGRQNNHNKSHTSPINVCPPLQNTNFTREDMYTSSDSSSLTSSLGLLPSILSTTTTELHSPVGLSSTGKTSAVAFLLTSNTAVTSAPVSLPINSGHLVRSSDGKQSQARMTPSSTASSTTTSTGSGLSNDALVSCVGATNSSLLNSMSIIHDSNTGTLFINSGSQLQQLPTLYPGVNGALDLATTDDLPSNFVFHPNLNGNSGVPASFGSHLTTRMSNSSSFFCNSQINSTADTNAATDDCTADLMSPATTNGSVLCSGITFCRLGAAGESTQRNTPDSASNMLTDTTGTHLPSFSNIQTASTGSSRKTKRSGKKNRSSSSNVAPVATNQSNGHPSVSDNGPGPNSYINQTFTPEVGSKSTPKRSREPCDTGQTSSLIFPPVQSLRDTLSLPVMPIPSGGQLLYMTDSNRTVLIKSEATVLREAMDDESTHSESISADTGGGAIHGQSGCGTTNAPGHTPPSSVDDMDQHHLKLERKRARNRVAARRCRERKISLIRSLEIQVAERDAHVRCLENLLAQYRSEGERLRKHMEILANSYPSLRAELYHYPVLFQQQQQQQQGQLQPHNSTPEHQPSGLTQPSATEMPECVATKHFS</sequence>
<evidence type="ECO:0000256" key="4">
    <source>
        <dbReference type="SAM" id="MobiDB-lite"/>
    </source>
</evidence>
<feature type="region of interest" description="Disordered" evidence="4">
    <location>
        <begin position="237"/>
        <end position="269"/>
    </location>
</feature>
<evidence type="ECO:0000313" key="7">
    <source>
        <dbReference type="Proteomes" id="UP000316759"/>
    </source>
</evidence>
<feature type="compositionally biased region" description="Polar residues" evidence="4">
    <location>
        <begin position="147"/>
        <end position="166"/>
    </location>
</feature>
<feature type="region of interest" description="Disordered" evidence="4">
    <location>
        <begin position="53"/>
        <end position="79"/>
    </location>
</feature>
<feature type="compositionally biased region" description="Low complexity" evidence="4">
    <location>
        <begin position="62"/>
        <end position="77"/>
    </location>
</feature>
<dbReference type="EMBL" id="SUNJ01006088">
    <property type="protein sequence ID" value="TPP63094.1"/>
    <property type="molecule type" value="Genomic_DNA"/>
</dbReference>
<feature type="region of interest" description="Disordered" evidence="4">
    <location>
        <begin position="414"/>
        <end position="525"/>
    </location>
</feature>
<feature type="compositionally biased region" description="Low complexity" evidence="4">
    <location>
        <begin position="255"/>
        <end position="269"/>
    </location>
</feature>
<evidence type="ECO:0000256" key="3">
    <source>
        <dbReference type="ARBA" id="ARBA00023163"/>
    </source>
</evidence>
<dbReference type="PROSITE" id="PS50217">
    <property type="entry name" value="BZIP"/>
    <property type="match status" value="1"/>
</dbReference>
<feature type="compositionally biased region" description="Polar residues" evidence="4">
    <location>
        <begin position="116"/>
        <end position="129"/>
    </location>
</feature>
<feature type="compositionally biased region" description="Polar residues" evidence="4">
    <location>
        <begin position="414"/>
        <end position="445"/>
    </location>
</feature>
<dbReference type="GO" id="GO:0003677">
    <property type="term" value="F:DNA binding"/>
    <property type="evidence" value="ECO:0007669"/>
    <property type="project" value="UniProtKB-KW"/>
</dbReference>
<dbReference type="AlphaFoldDB" id="A0A504YP29"/>
<organism evidence="6 7">
    <name type="scientific">Fasciola gigantica</name>
    <name type="common">Giant liver fluke</name>
    <dbReference type="NCBI Taxonomy" id="46835"/>
    <lineage>
        <taxon>Eukaryota</taxon>
        <taxon>Metazoa</taxon>
        <taxon>Spiralia</taxon>
        <taxon>Lophotrochozoa</taxon>
        <taxon>Platyhelminthes</taxon>
        <taxon>Trematoda</taxon>
        <taxon>Digenea</taxon>
        <taxon>Plagiorchiida</taxon>
        <taxon>Echinostomata</taxon>
        <taxon>Echinostomatoidea</taxon>
        <taxon>Fasciolidae</taxon>
        <taxon>Fasciola</taxon>
    </lineage>
</organism>
<feature type="region of interest" description="Disordered" evidence="4">
    <location>
        <begin position="572"/>
        <end position="613"/>
    </location>
</feature>
<dbReference type="PRINTS" id="PR00043">
    <property type="entry name" value="LEUZIPPRJUN"/>
</dbReference>
<feature type="non-terminal residue" evidence="6">
    <location>
        <position position="1"/>
    </location>
</feature>
<comment type="caution">
    <text evidence="6">The sequence shown here is derived from an EMBL/GenBank/DDBJ whole genome shotgun (WGS) entry which is preliminary data.</text>
</comment>
<dbReference type="GO" id="GO:0003700">
    <property type="term" value="F:DNA-binding transcription factor activity"/>
    <property type="evidence" value="ECO:0007669"/>
    <property type="project" value="InterPro"/>
</dbReference>
<dbReference type="OrthoDB" id="2187714at2759"/>
<evidence type="ECO:0000256" key="1">
    <source>
        <dbReference type="ARBA" id="ARBA00023015"/>
    </source>
</evidence>
<dbReference type="InterPro" id="IPR046347">
    <property type="entry name" value="bZIP_sf"/>
</dbReference>
<evidence type="ECO:0000259" key="5">
    <source>
        <dbReference type="PROSITE" id="PS50217"/>
    </source>
</evidence>
<feature type="compositionally biased region" description="Polar residues" evidence="4">
    <location>
        <begin position="471"/>
        <end position="483"/>
    </location>
</feature>
<accession>A0A504YP29</accession>
<evidence type="ECO:0000256" key="2">
    <source>
        <dbReference type="ARBA" id="ARBA00023125"/>
    </source>
</evidence>
<feature type="region of interest" description="Disordered" evidence="4">
    <location>
        <begin position="1"/>
        <end position="23"/>
    </location>
</feature>
<feature type="compositionally biased region" description="Polar residues" evidence="4">
    <location>
        <begin position="594"/>
        <end position="606"/>
    </location>
</feature>
<gene>
    <name evidence="6" type="ORF">FGIG_06917</name>
</gene>
<dbReference type="SMART" id="SM00338">
    <property type="entry name" value="BRLZ"/>
    <property type="match status" value="1"/>
</dbReference>
<reference evidence="6 7" key="1">
    <citation type="submission" date="2019-04" db="EMBL/GenBank/DDBJ databases">
        <title>Annotation for the trematode Fasciola gigantica.</title>
        <authorList>
            <person name="Choi Y.-J."/>
        </authorList>
    </citation>
    <scope>NUCLEOTIDE SEQUENCE [LARGE SCALE GENOMIC DNA]</scope>
    <source>
        <strain evidence="6">Uganda_cow_1</strain>
    </source>
</reference>
<protein>
    <submittedName>
        <fullName evidence="6">Jun protein</fullName>
    </submittedName>
</protein>
<name>A0A504YP29_FASGI</name>
<dbReference type="Proteomes" id="UP000316759">
    <property type="component" value="Unassembled WGS sequence"/>
</dbReference>
<feature type="domain" description="BZIP" evidence="5">
    <location>
        <begin position="615"/>
        <end position="678"/>
    </location>
</feature>